<reference evidence="8" key="1">
    <citation type="submission" date="2021-03" db="EMBL/GenBank/DDBJ databases">
        <authorList>
            <person name="Bekaert M."/>
        </authorList>
    </citation>
    <scope>NUCLEOTIDE SEQUENCE</scope>
</reference>
<proteinExistence type="inferred from homology"/>
<evidence type="ECO:0000313" key="8">
    <source>
        <dbReference type="EMBL" id="CAG2230365.1"/>
    </source>
</evidence>
<keyword evidence="9" id="KW-1185">Reference proteome</keyword>
<dbReference type="PROSITE" id="PS00456">
    <property type="entry name" value="NA_SOLUT_SYMP_1"/>
    <property type="match status" value="1"/>
</dbReference>
<evidence type="ECO:0000256" key="1">
    <source>
        <dbReference type="ARBA" id="ARBA00004141"/>
    </source>
</evidence>
<organism evidence="8 9">
    <name type="scientific">Mytilus edulis</name>
    <name type="common">Blue mussel</name>
    <dbReference type="NCBI Taxonomy" id="6550"/>
    <lineage>
        <taxon>Eukaryota</taxon>
        <taxon>Metazoa</taxon>
        <taxon>Spiralia</taxon>
        <taxon>Lophotrochozoa</taxon>
        <taxon>Mollusca</taxon>
        <taxon>Bivalvia</taxon>
        <taxon>Autobranchia</taxon>
        <taxon>Pteriomorphia</taxon>
        <taxon>Mytilida</taxon>
        <taxon>Mytiloidea</taxon>
        <taxon>Mytilidae</taxon>
        <taxon>Mytilinae</taxon>
        <taxon>Mytilus</taxon>
    </lineage>
</organism>
<dbReference type="Proteomes" id="UP000683360">
    <property type="component" value="Unassembled WGS sequence"/>
</dbReference>
<evidence type="ECO:0000256" key="2">
    <source>
        <dbReference type="ARBA" id="ARBA00006434"/>
    </source>
</evidence>
<keyword evidence="5 7" id="KW-0472">Membrane</keyword>
<feature type="transmembrane region" description="Helical" evidence="7">
    <location>
        <begin position="383"/>
        <end position="402"/>
    </location>
</feature>
<sequence length="792" mass="89349">MENKTYFNKLRSLTKKKIQLEHHASNLKSYIDNNTIPKGLNIKLTPQTPGVKSSRFMKRWDDILFNCSFRLLQLLLSFSIYGYKQINSELNETYIKTSLSVTPEDMDVIQRRLTDIQRIEKQNFKAKQNKKFKRDRLNQQSSVFEEDQILNLLKESKSKQPRKRRFKKQKHTVQDKLVVNLSSIELTTSEEKLLSKGLNFCPAPATVNNLQLETDVEAFARRLRLKEHFNRQQKKNLKEAGMNESDYESDEGDICIPKFKKKSKWNPPKSKNDNLESFITSVKAEVRSSISGKQVRNISKSESQAMINLKDRDEIVIKQADKGSAIGASLFASNIGSGSFVGLAGTGAANGIAVASYELNVSMLFKVFTLPEYLKKRFGGQRLQVYMSVLSLIIYVFTKISVDMYAGSIFIQQAVGWDLYTGVIVLLAISAIYTISGGLKAVIYTDTLQTVIMVAGAIVLMVLAFIKVGGLEKIYVLYPEALPTPLIDNSTCGHPTDEAFHLLRDAVTGDIPWPGNVFGISILSCWYFCSDQVLVQRSLAAKNMHHVKGGSILAAYLKILPLFTTVFPGMISRILYTDQIACVDPAVCKIVCDNEAGCTNIAYPKLVVELMPEGLRGLMLAAMMAALMSSLTSVFNSSSTIFTMDIWKRIRAGASDGELLVVGSMIVTIVVSLVTKPVDEKHLIRLTWWSRHSTLTREPYPEEILWEEKSERLKASQASKKGTTGEIPTWRKVVYMICGYEKPKEITRTEEEKLEQIRLLTHIKEDPNWKLFVNLNALLLMCIGIFMWSFFA</sequence>
<feature type="transmembrane region" description="Helical" evidence="7">
    <location>
        <begin position="414"/>
        <end position="435"/>
    </location>
</feature>
<feature type="transmembrane region" description="Helical" evidence="7">
    <location>
        <begin position="618"/>
        <end position="637"/>
    </location>
</feature>
<accession>A0A8S3TH07</accession>
<dbReference type="InterPro" id="IPR001734">
    <property type="entry name" value="Na/solute_symporter"/>
</dbReference>
<evidence type="ECO:0000256" key="4">
    <source>
        <dbReference type="ARBA" id="ARBA00022989"/>
    </source>
</evidence>
<comment type="subcellular location">
    <subcellularLocation>
        <location evidence="1">Membrane</location>
        <topology evidence="1">Multi-pass membrane protein</topology>
    </subcellularLocation>
</comment>
<feature type="transmembrane region" description="Helical" evidence="7">
    <location>
        <begin position="771"/>
        <end position="791"/>
    </location>
</feature>
<evidence type="ECO:0000313" key="9">
    <source>
        <dbReference type="Proteomes" id="UP000683360"/>
    </source>
</evidence>
<evidence type="ECO:0000256" key="5">
    <source>
        <dbReference type="ARBA" id="ARBA00023136"/>
    </source>
</evidence>
<feature type="transmembrane region" description="Helical" evidence="7">
    <location>
        <begin position="447"/>
        <end position="466"/>
    </location>
</feature>
<dbReference type="InterPro" id="IPR038377">
    <property type="entry name" value="Na/Glc_symporter_sf"/>
</dbReference>
<dbReference type="PROSITE" id="PS50283">
    <property type="entry name" value="NA_SOLUT_SYMP_3"/>
    <property type="match status" value="1"/>
</dbReference>
<evidence type="ECO:0000256" key="7">
    <source>
        <dbReference type="SAM" id="Phobius"/>
    </source>
</evidence>
<dbReference type="InterPro" id="IPR018212">
    <property type="entry name" value="Na/solute_symporter_CS"/>
</dbReference>
<dbReference type="Pfam" id="PF00474">
    <property type="entry name" value="SSF"/>
    <property type="match status" value="1"/>
</dbReference>
<protein>
    <submittedName>
        <fullName evidence="8">SLC5A9</fullName>
    </submittedName>
</protein>
<dbReference type="GO" id="GO:0005412">
    <property type="term" value="F:D-glucose:sodium symporter activity"/>
    <property type="evidence" value="ECO:0007669"/>
    <property type="project" value="TreeGrafter"/>
</dbReference>
<dbReference type="Gene3D" id="1.20.1730.10">
    <property type="entry name" value="Sodium/glucose cotransporter"/>
    <property type="match status" value="1"/>
</dbReference>
<dbReference type="GO" id="GO:0005886">
    <property type="term" value="C:plasma membrane"/>
    <property type="evidence" value="ECO:0007669"/>
    <property type="project" value="TreeGrafter"/>
</dbReference>
<comment type="caution">
    <text evidence="8">The sequence shown here is derived from an EMBL/GenBank/DDBJ whole genome shotgun (WGS) entry which is preliminary data.</text>
</comment>
<dbReference type="OrthoDB" id="6132759at2759"/>
<comment type="similarity">
    <text evidence="2 6">Belongs to the sodium:solute symporter (SSF) (TC 2.A.21) family.</text>
</comment>
<gene>
    <name evidence="8" type="ORF">MEDL_43215</name>
</gene>
<name>A0A8S3TH07_MYTED</name>
<dbReference type="NCBIfam" id="TIGR00813">
    <property type="entry name" value="sss"/>
    <property type="match status" value="1"/>
</dbReference>
<dbReference type="PANTHER" id="PTHR11819:SF196">
    <property type="entry name" value="SODIUM_GLUCOSE COTRANSPORTER 4"/>
    <property type="match status" value="1"/>
</dbReference>
<dbReference type="EMBL" id="CAJPWZ010002063">
    <property type="protein sequence ID" value="CAG2230365.1"/>
    <property type="molecule type" value="Genomic_DNA"/>
</dbReference>
<evidence type="ECO:0000256" key="6">
    <source>
        <dbReference type="RuleBase" id="RU362091"/>
    </source>
</evidence>
<dbReference type="PANTHER" id="PTHR11819">
    <property type="entry name" value="SOLUTE CARRIER FAMILY 5"/>
    <property type="match status" value="1"/>
</dbReference>
<keyword evidence="3 7" id="KW-0812">Transmembrane</keyword>
<dbReference type="AlphaFoldDB" id="A0A8S3TH07"/>
<evidence type="ECO:0000256" key="3">
    <source>
        <dbReference type="ARBA" id="ARBA00022692"/>
    </source>
</evidence>
<keyword evidence="4 7" id="KW-1133">Transmembrane helix</keyword>